<keyword evidence="2" id="KW-1185">Reference proteome</keyword>
<evidence type="ECO:0000313" key="2">
    <source>
        <dbReference type="Proteomes" id="UP000179935"/>
    </source>
</evidence>
<reference evidence="1 2" key="1">
    <citation type="submission" date="2016-10" db="EMBL/GenBank/DDBJ databases">
        <title>Genome sequence of Streptomyces sp. MUSC 93.</title>
        <authorList>
            <person name="Lee L.-H."/>
            <person name="Ser H.-L."/>
            <person name="Law J.W.-F."/>
        </authorList>
    </citation>
    <scope>NUCLEOTIDE SEQUENCE [LARGE SCALE GENOMIC DNA]</scope>
    <source>
        <strain evidence="1 2">MUSC 93</strain>
    </source>
</reference>
<accession>A0A1S2P885</accession>
<dbReference type="EMBL" id="MLYP01000049">
    <property type="protein sequence ID" value="OIJ89762.1"/>
    <property type="molecule type" value="Genomic_DNA"/>
</dbReference>
<proteinExistence type="predicted"/>
<evidence type="ECO:0000313" key="1">
    <source>
        <dbReference type="EMBL" id="OIJ89762.1"/>
    </source>
</evidence>
<dbReference type="STRING" id="1428652.BIV24_19270"/>
<name>A0A1S2P885_9ACTN</name>
<organism evidence="1 2">
    <name type="scientific">Streptomyces colonosanans</name>
    <dbReference type="NCBI Taxonomy" id="1428652"/>
    <lineage>
        <taxon>Bacteria</taxon>
        <taxon>Bacillati</taxon>
        <taxon>Actinomycetota</taxon>
        <taxon>Actinomycetes</taxon>
        <taxon>Kitasatosporales</taxon>
        <taxon>Streptomycetaceae</taxon>
        <taxon>Streptomyces</taxon>
    </lineage>
</organism>
<dbReference type="RefSeq" id="WP_071367594.1">
    <property type="nucleotide sequence ID" value="NZ_MLYP01000049.1"/>
</dbReference>
<gene>
    <name evidence="1" type="ORF">BIV24_19270</name>
</gene>
<evidence type="ECO:0008006" key="3">
    <source>
        <dbReference type="Google" id="ProtNLM"/>
    </source>
</evidence>
<sequence length="74" mass="8187">MTSHSSHSVTAVTVTRAAPVNLSITHEALTVPEAMAALRLSRFKVYDLIRSKQLQSLRAERGQLGPWPTQEEES</sequence>
<dbReference type="OrthoDB" id="3789542at2"/>
<protein>
    <recommendedName>
        <fullName evidence="3">Helix-turn-helix domain-containing protein</fullName>
    </recommendedName>
</protein>
<dbReference type="Proteomes" id="UP000179935">
    <property type="component" value="Unassembled WGS sequence"/>
</dbReference>
<dbReference type="AlphaFoldDB" id="A0A1S2P885"/>
<comment type="caution">
    <text evidence="1">The sequence shown here is derived from an EMBL/GenBank/DDBJ whole genome shotgun (WGS) entry which is preliminary data.</text>
</comment>